<evidence type="ECO:0000313" key="8">
    <source>
        <dbReference type="EMBL" id="KFM56721.1"/>
    </source>
</evidence>
<keyword evidence="5" id="KW-0539">Nucleus</keyword>
<dbReference type="GO" id="GO:0005634">
    <property type="term" value="C:nucleus"/>
    <property type="evidence" value="ECO:0007669"/>
    <property type="project" value="UniProtKB-SubCell"/>
</dbReference>
<sequence length="182" mass="21261">MAKRRRNPAPVQQDEDTSDFDSMFRSCSFTPSTSPEKPVQRNAANARERARMRVLSRAFSRLKTSLPWVPPDTKLSKLDTLRLAATYIAHLRKVLKDDDEDSDNQQVTCHTKKTTHPITLTWPFTISNRPIYGDSIEVSTNREIQDANHIPQPNYSNYRPCEYMQLNYTDHYRKNMVDHYLQ</sequence>
<proteinExistence type="predicted"/>
<dbReference type="FunFam" id="4.10.280.10:FF:000010">
    <property type="entry name" value="Scleraxis bHLH transcription factor"/>
    <property type="match status" value="1"/>
</dbReference>
<evidence type="ECO:0000256" key="3">
    <source>
        <dbReference type="ARBA" id="ARBA00023125"/>
    </source>
</evidence>
<feature type="non-terminal residue" evidence="8">
    <location>
        <position position="182"/>
    </location>
</feature>
<dbReference type="GO" id="GO:0046983">
    <property type="term" value="F:protein dimerization activity"/>
    <property type="evidence" value="ECO:0007669"/>
    <property type="project" value="InterPro"/>
</dbReference>
<name>A0A087SV32_STEMI</name>
<dbReference type="PROSITE" id="PS50888">
    <property type="entry name" value="BHLH"/>
    <property type="match status" value="1"/>
</dbReference>
<dbReference type="InterPro" id="IPR036638">
    <property type="entry name" value="HLH_DNA-bd_sf"/>
</dbReference>
<evidence type="ECO:0000256" key="2">
    <source>
        <dbReference type="ARBA" id="ARBA00023015"/>
    </source>
</evidence>
<dbReference type="InterPro" id="IPR011598">
    <property type="entry name" value="bHLH_dom"/>
</dbReference>
<dbReference type="GO" id="GO:0032502">
    <property type="term" value="P:developmental process"/>
    <property type="evidence" value="ECO:0007669"/>
    <property type="project" value="TreeGrafter"/>
</dbReference>
<feature type="region of interest" description="Disordered" evidence="6">
    <location>
        <begin position="1"/>
        <end position="48"/>
    </location>
</feature>
<evidence type="ECO:0000259" key="7">
    <source>
        <dbReference type="PROSITE" id="PS50888"/>
    </source>
</evidence>
<dbReference type="AlphaFoldDB" id="A0A087SV32"/>
<accession>A0A087SV32</accession>
<dbReference type="InterPro" id="IPR050283">
    <property type="entry name" value="E-box_TF_Regulators"/>
</dbReference>
<dbReference type="OMA" id="CANARER"/>
<keyword evidence="2" id="KW-0805">Transcription regulation</keyword>
<reference evidence="8 9" key="1">
    <citation type="submission" date="2013-11" db="EMBL/GenBank/DDBJ databases">
        <title>Genome sequencing of Stegodyphus mimosarum.</title>
        <authorList>
            <person name="Bechsgaard J."/>
        </authorList>
    </citation>
    <scope>NUCLEOTIDE SEQUENCE [LARGE SCALE GENOMIC DNA]</scope>
</reference>
<evidence type="ECO:0000256" key="1">
    <source>
        <dbReference type="ARBA" id="ARBA00004123"/>
    </source>
</evidence>
<dbReference type="Pfam" id="PF00010">
    <property type="entry name" value="HLH"/>
    <property type="match status" value="1"/>
</dbReference>
<gene>
    <name evidence="8" type="ORF">X975_13294</name>
</gene>
<protein>
    <submittedName>
        <fullName evidence="8">Transcription factor 21</fullName>
    </submittedName>
</protein>
<dbReference type="PANTHER" id="PTHR23349:SF72">
    <property type="entry name" value="HLH54F"/>
    <property type="match status" value="1"/>
</dbReference>
<dbReference type="SUPFAM" id="SSF47459">
    <property type="entry name" value="HLH, helix-loop-helix DNA-binding domain"/>
    <property type="match status" value="1"/>
</dbReference>
<dbReference type="Proteomes" id="UP000054359">
    <property type="component" value="Unassembled WGS sequence"/>
</dbReference>
<organism evidence="8 9">
    <name type="scientific">Stegodyphus mimosarum</name>
    <name type="common">African social velvet spider</name>
    <dbReference type="NCBI Taxonomy" id="407821"/>
    <lineage>
        <taxon>Eukaryota</taxon>
        <taxon>Metazoa</taxon>
        <taxon>Ecdysozoa</taxon>
        <taxon>Arthropoda</taxon>
        <taxon>Chelicerata</taxon>
        <taxon>Arachnida</taxon>
        <taxon>Araneae</taxon>
        <taxon>Araneomorphae</taxon>
        <taxon>Entelegynae</taxon>
        <taxon>Eresoidea</taxon>
        <taxon>Eresidae</taxon>
        <taxon>Stegodyphus</taxon>
    </lineage>
</organism>
<dbReference type="GO" id="GO:0000981">
    <property type="term" value="F:DNA-binding transcription factor activity, RNA polymerase II-specific"/>
    <property type="evidence" value="ECO:0007669"/>
    <property type="project" value="TreeGrafter"/>
</dbReference>
<keyword evidence="3" id="KW-0238">DNA-binding</keyword>
<dbReference type="SMART" id="SM00353">
    <property type="entry name" value="HLH"/>
    <property type="match status" value="1"/>
</dbReference>
<evidence type="ECO:0000256" key="5">
    <source>
        <dbReference type="ARBA" id="ARBA00023242"/>
    </source>
</evidence>
<dbReference type="STRING" id="407821.A0A087SV32"/>
<dbReference type="Gene3D" id="4.10.280.10">
    <property type="entry name" value="Helix-loop-helix DNA-binding domain"/>
    <property type="match status" value="1"/>
</dbReference>
<keyword evidence="4" id="KW-0804">Transcription</keyword>
<evidence type="ECO:0000256" key="6">
    <source>
        <dbReference type="SAM" id="MobiDB-lite"/>
    </source>
</evidence>
<comment type="subcellular location">
    <subcellularLocation>
        <location evidence="1">Nucleus</location>
    </subcellularLocation>
</comment>
<dbReference type="PANTHER" id="PTHR23349">
    <property type="entry name" value="BASIC HELIX-LOOP-HELIX TRANSCRIPTION FACTOR, TWIST"/>
    <property type="match status" value="1"/>
</dbReference>
<feature type="domain" description="BHLH" evidence="7">
    <location>
        <begin position="39"/>
        <end position="91"/>
    </location>
</feature>
<dbReference type="GO" id="GO:0000977">
    <property type="term" value="F:RNA polymerase II transcription regulatory region sequence-specific DNA binding"/>
    <property type="evidence" value="ECO:0007669"/>
    <property type="project" value="TreeGrafter"/>
</dbReference>
<feature type="compositionally biased region" description="Polar residues" evidence="6">
    <location>
        <begin position="25"/>
        <end position="35"/>
    </location>
</feature>
<keyword evidence="9" id="KW-1185">Reference proteome</keyword>
<dbReference type="OrthoDB" id="6233288at2759"/>
<evidence type="ECO:0000256" key="4">
    <source>
        <dbReference type="ARBA" id="ARBA00023163"/>
    </source>
</evidence>
<dbReference type="CDD" id="cd11423">
    <property type="entry name" value="bHLH_TS_musculin_like"/>
    <property type="match status" value="1"/>
</dbReference>
<dbReference type="EMBL" id="KK112092">
    <property type="protein sequence ID" value="KFM56721.1"/>
    <property type="molecule type" value="Genomic_DNA"/>
</dbReference>
<evidence type="ECO:0000313" key="9">
    <source>
        <dbReference type="Proteomes" id="UP000054359"/>
    </source>
</evidence>